<dbReference type="EMBL" id="BAAFSV010000004">
    <property type="protein sequence ID" value="GAB1316881.1"/>
    <property type="molecule type" value="Genomic_DNA"/>
</dbReference>
<dbReference type="GeneID" id="98177834"/>
<protein>
    <submittedName>
        <fullName evidence="2">Uncharacterized protein</fullName>
    </submittedName>
</protein>
<evidence type="ECO:0000313" key="3">
    <source>
        <dbReference type="Proteomes" id="UP001628179"/>
    </source>
</evidence>
<dbReference type="Proteomes" id="UP001628179">
    <property type="component" value="Unassembled WGS sequence"/>
</dbReference>
<organism evidence="2 3">
    <name type="scientific">Madurella fahalii</name>
    <dbReference type="NCBI Taxonomy" id="1157608"/>
    <lineage>
        <taxon>Eukaryota</taxon>
        <taxon>Fungi</taxon>
        <taxon>Dikarya</taxon>
        <taxon>Ascomycota</taxon>
        <taxon>Pezizomycotina</taxon>
        <taxon>Sordariomycetes</taxon>
        <taxon>Sordariomycetidae</taxon>
        <taxon>Sordariales</taxon>
        <taxon>Sordariales incertae sedis</taxon>
        <taxon>Madurella</taxon>
    </lineage>
</organism>
<sequence>MQLPALAAAALGFASSAVALVVPNFVPEYKLETRACPASHWQCNDTALQVCNGVEWVTTAYCSSWRCCTISNGGLNAHCTC</sequence>
<dbReference type="RefSeq" id="XP_070918612.1">
    <property type="nucleotide sequence ID" value="XM_071062511.1"/>
</dbReference>
<reference evidence="2 3" key="1">
    <citation type="submission" date="2024-09" db="EMBL/GenBank/DDBJ databases">
        <title>Itraconazole resistance in Madurella fahalii resulting from another homologue of gene encoding cytochrome P450 14-alpha sterol demethylase (CYP51).</title>
        <authorList>
            <person name="Yoshioka I."/>
            <person name="Fahal A.H."/>
            <person name="Kaneko S."/>
            <person name="Yaguchi T."/>
        </authorList>
    </citation>
    <scope>NUCLEOTIDE SEQUENCE [LARGE SCALE GENOMIC DNA]</scope>
    <source>
        <strain evidence="2 3">IFM 68171</strain>
    </source>
</reference>
<accession>A0ABQ0GGI5</accession>
<keyword evidence="1" id="KW-0732">Signal</keyword>
<proteinExistence type="predicted"/>
<feature type="signal peptide" evidence="1">
    <location>
        <begin position="1"/>
        <end position="19"/>
    </location>
</feature>
<comment type="caution">
    <text evidence="2">The sequence shown here is derived from an EMBL/GenBank/DDBJ whole genome shotgun (WGS) entry which is preliminary data.</text>
</comment>
<gene>
    <name evidence="2" type="ORF">MFIFM68171_07091</name>
</gene>
<evidence type="ECO:0000313" key="2">
    <source>
        <dbReference type="EMBL" id="GAB1316881.1"/>
    </source>
</evidence>
<feature type="chain" id="PRO_5046027549" evidence="1">
    <location>
        <begin position="20"/>
        <end position="81"/>
    </location>
</feature>
<keyword evidence="3" id="KW-1185">Reference proteome</keyword>
<name>A0ABQ0GGI5_9PEZI</name>
<evidence type="ECO:0000256" key="1">
    <source>
        <dbReference type="SAM" id="SignalP"/>
    </source>
</evidence>